<dbReference type="PROSITE" id="PS50005">
    <property type="entry name" value="TPR"/>
    <property type="match status" value="2"/>
</dbReference>
<proteinExistence type="predicted"/>
<feature type="compositionally biased region" description="Basic and acidic residues" evidence="2">
    <location>
        <begin position="925"/>
        <end position="938"/>
    </location>
</feature>
<feature type="compositionally biased region" description="Polar residues" evidence="2">
    <location>
        <begin position="116"/>
        <end position="130"/>
    </location>
</feature>
<dbReference type="PANTHER" id="PTHR46087">
    <property type="entry name" value="PUTATIVE, EXPRESSED-RELATED"/>
    <property type="match status" value="1"/>
</dbReference>
<dbReference type="Pfam" id="PF21052">
    <property type="entry name" value="EFR3_ARM"/>
    <property type="match status" value="1"/>
</dbReference>
<dbReference type="InterPro" id="IPR011990">
    <property type="entry name" value="TPR-like_helical_dom_sf"/>
</dbReference>
<dbReference type="Pfam" id="PF04795">
    <property type="entry name" value="PAPA-1"/>
    <property type="match status" value="1"/>
</dbReference>
<dbReference type="SMART" id="SM00028">
    <property type="entry name" value="TPR"/>
    <property type="match status" value="3"/>
</dbReference>
<evidence type="ECO:0000259" key="3">
    <source>
        <dbReference type="SMART" id="SM01406"/>
    </source>
</evidence>
<dbReference type="PROSITE" id="PS50293">
    <property type="entry name" value="TPR_REGION"/>
    <property type="match status" value="1"/>
</dbReference>
<evidence type="ECO:0000256" key="1">
    <source>
        <dbReference type="PROSITE-ProRule" id="PRU00339"/>
    </source>
</evidence>
<feature type="compositionally biased region" description="Polar residues" evidence="2">
    <location>
        <begin position="951"/>
        <end position="986"/>
    </location>
</feature>
<dbReference type="InterPro" id="IPR055296">
    <property type="entry name" value="SRL2-like"/>
</dbReference>
<feature type="repeat" description="TPR" evidence="1">
    <location>
        <begin position="759"/>
        <end position="792"/>
    </location>
</feature>
<name>A0A6N2KC35_SALVM</name>
<feature type="domain" description="INO80 complex subunit B-like conserved region" evidence="3">
    <location>
        <begin position="515"/>
        <end position="600"/>
    </location>
</feature>
<feature type="compositionally biased region" description="Acidic residues" evidence="2">
    <location>
        <begin position="433"/>
        <end position="447"/>
    </location>
</feature>
<dbReference type="SUPFAM" id="SSF48371">
    <property type="entry name" value="ARM repeat"/>
    <property type="match status" value="1"/>
</dbReference>
<dbReference type="CDD" id="cd23021">
    <property type="entry name" value="zf-HIT_IN80B"/>
    <property type="match status" value="1"/>
</dbReference>
<keyword evidence="1" id="KW-0802">TPR repeat</keyword>
<feature type="compositionally biased region" description="Polar residues" evidence="2">
    <location>
        <begin position="914"/>
        <end position="923"/>
    </location>
</feature>
<feature type="region of interest" description="Disordered" evidence="2">
    <location>
        <begin position="376"/>
        <end position="513"/>
    </location>
</feature>
<feature type="compositionally biased region" description="Basic and acidic residues" evidence="2">
    <location>
        <begin position="457"/>
        <end position="470"/>
    </location>
</feature>
<dbReference type="Pfam" id="PF00515">
    <property type="entry name" value="TPR_1"/>
    <property type="match status" value="1"/>
</dbReference>
<feature type="repeat" description="TPR" evidence="1">
    <location>
        <begin position="824"/>
        <end position="857"/>
    </location>
</feature>
<feature type="region of interest" description="Disordered" evidence="2">
    <location>
        <begin position="315"/>
        <end position="341"/>
    </location>
</feature>
<evidence type="ECO:0000256" key="2">
    <source>
        <dbReference type="SAM" id="MobiDB-lite"/>
    </source>
</evidence>
<sequence>MEMREARAQVLGMLCKDEDGDSRVFRPFGRDPDRLMLRIEVFEVNENLFSGYCIEAERIATCFMCCIRAEVGFCLVLFMEGFGFSDSNSAVRKKRSNTSRRPRNDSHTPSDYVDVSSLSSTPPSETVSKVSSDDNNDHGSIPRKKKVSLILCSSRASSTNLADCESSQNMIKNEDGGFGESDEASNNCSFRGSNEQRHSGVDSRRSSEGVLAPANWKNTSSLGHVGGFSDGVGNESKVKVKLKVGGITRTINAKSASDGASAVGSSSSKSSRFPDPQKKLIEENLDDNRSFTSGKGSGLRGVPWKDFSRSGLNVRKTDGLRGENLSSNQTDQYEPVRKSKRVPKKRLLDGVLDDGDEDDDEIRYLEKVKTLKISSDYGAEFEDEEGGSRKQRKISRVLKRNVDGLYDVDSGDHGSTRFGKEGKKSKSGRVSEDTDYMEEEELGSDDDPTSKNKKPRKELADQSVDSKKEMTVTTRQRALQTGKDASSGFPSLIEFPNGLPPAPPKKQKEKLTEVEQQLKRAEALQRRRMQVEKANRESEAEAIRKILGQDSTRKKREDKLKKRQEEMAQEKAANAMVLASDHVRWVMGPSGTTVTFPDEMGLPSIFDSKPCSYPPPREKCAAPSCTNPYKYRDSESKLPLCSLQCYKAIHEKLLQKLLPPSPTSMARAPGKHGRDQALDFQGFLNDLQDWELLKDSDKKMKKKSQASDMKIGEDGRSTGKTSAVDSSISSSGLYDYPRNFDAINRLSNSLTIDEGTVNATTEKELGNEYFKQKKYKEAIEFYSRSIALSPTAVAFANRAMAYLKIKRQAEDDCTEALNLDDRYIKAYSRRATTRKELGKLKESIEDSEFALKLEPNNQEIKKQYAEVKSLYEKASDSTEILQKASESLRSSLQGAQKGGRSEASVNGHAVHPVSNATQRTGASASKKDKAKENDGDGAVKKSIYVEEIKNKSTGAGSRSDGQLGNDSHANAIPSSNKESIQRNNRTGRQELKASVKELASQAASRAMAEAAKNIMPPNSAYQFEVSWRGFSGDRALQAQLLKVITPSALPQIFKNALSVTILIDIIKCVASFFINDTDLAVKYLENLTKVPRFDILIMCLPSTDKAAFVFFCCFLILFSYRSASARALAKREMGLISRNIFPACESMCVCCPALRSRSRQPVKRYKKLLAEIFPKSLDGHPNERKIVKLCEYAAKNPFRIPKIAKYLEERCYKELRSGHVKFINIVTEAYSKLLCMCKDQMAYFAISLLNVVNELLDKSKQDPLLILGCQTLTRFIYSQTDGTYSHNIEKFIHKVCDLAHDSGNENQKSCLRASSLQCLSAMVWFMAEFSYIFAAFDKIVHVTLDNYEPDEENDGREDARHDWLDVVRCEGRVADMGSSCMTIRPRPEKKDPSLLTREEIDTPRAWAQICIQRMAELAKESSTMRHVLDPMLVYFDSGHHWAPRQGLAMIILSDMSYLLESEGHHQLVLAAVIRHLDHKNVAHDPQVKSHVIEVAAALARQIRSGAVLTEIGYVSDLCRHLRKSLQAAVESAGEQETNLNISLQNSIEDCLLEIAKGICDARPLFDTMAIALEKLPSSSGVFTRSTIGSLMILAHTISLSSVSCHSQQVFPEVLLVQLLKAMLHPDVEVRVGAHQIFSALLIPSSNHPLREAASWRSGYTCEPKGWHSDTASAFDSISALLEKLRREKDGAKMERHGNDAHDDYKERDVIEEEFKQGRARKNSPNFYKISSIIDRTASPASLSEAEPHIMKLNEDQIAQLLSAFWIQATVPDNMPSNFEAIAHSFVLTLISSRLKNPNDSLVVRFFQLPLSLRNLSLDLNNGMLPPACQRSILVLSTGMLMFTAKLYQVPELNDLLKSLLPYDVDPYVGISDDLQVHVKARADVRGYGSAADNQLASSLLSELQSKIFESDKLEVDDLAQQLLEPFTPDDAFMYGPRSILEGHNQMASHSKESLSFDEDFPTNSLVDDDVTSEASVADLSRFIPKIPSSPSVSHVISIGQLLESALEVAGQVAGTSVSTSPLPYDTMARHCENLGTGTRKKLSNWLTYENHYTRANEKHSPTFTANGCVAPWKITSDVGNIMDAAKPVGPCFAMRLPPASPFDNFLKAADRARLGSWV</sequence>
<protein>
    <recommendedName>
        <fullName evidence="3">INO80 complex subunit B-like conserved region domain-containing protein</fullName>
    </recommendedName>
</protein>
<feature type="region of interest" description="Disordered" evidence="2">
    <location>
        <begin position="254"/>
        <end position="276"/>
    </location>
</feature>
<feature type="region of interest" description="Disordered" evidence="2">
    <location>
        <begin position="173"/>
        <end position="209"/>
    </location>
</feature>
<dbReference type="CDD" id="cd22265">
    <property type="entry name" value="UDM1_RNF168"/>
    <property type="match status" value="1"/>
</dbReference>
<dbReference type="Pfam" id="PF13877">
    <property type="entry name" value="RPAP3_C"/>
    <property type="match status" value="1"/>
</dbReference>
<feature type="region of interest" description="Disordered" evidence="2">
    <location>
        <begin position="950"/>
        <end position="994"/>
    </location>
</feature>
<reference evidence="4" key="1">
    <citation type="submission" date="2019-03" db="EMBL/GenBank/DDBJ databases">
        <authorList>
            <person name="Mank J."/>
            <person name="Almeida P."/>
        </authorList>
    </citation>
    <scope>NUCLEOTIDE SEQUENCE</scope>
    <source>
        <strain evidence="4">78183</strain>
    </source>
</reference>
<dbReference type="InterPro" id="IPR007529">
    <property type="entry name" value="Znf_HIT"/>
</dbReference>
<dbReference type="SMART" id="SM01406">
    <property type="entry name" value="PAPA-1"/>
    <property type="match status" value="1"/>
</dbReference>
<dbReference type="InterPro" id="IPR025986">
    <property type="entry name" value="RPAP3-like_C"/>
</dbReference>
<dbReference type="GO" id="GO:0031011">
    <property type="term" value="C:Ino80 complex"/>
    <property type="evidence" value="ECO:0007669"/>
    <property type="project" value="InterPro"/>
</dbReference>
<dbReference type="EMBL" id="CAADRP010000258">
    <property type="protein sequence ID" value="VFU25882.1"/>
    <property type="molecule type" value="Genomic_DNA"/>
</dbReference>
<dbReference type="InterPro" id="IPR016024">
    <property type="entry name" value="ARM-type_fold"/>
</dbReference>
<organism evidence="4">
    <name type="scientific">Salix viminalis</name>
    <name type="common">Common osier</name>
    <name type="synonym">Basket willow</name>
    <dbReference type="NCBI Taxonomy" id="40686"/>
    <lineage>
        <taxon>Eukaryota</taxon>
        <taxon>Viridiplantae</taxon>
        <taxon>Streptophyta</taxon>
        <taxon>Embryophyta</taxon>
        <taxon>Tracheophyta</taxon>
        <taxon>Spermatophyta</taxon>
        <taxon>Magnoliopsida</taxon>
        <taxon>eudicotyledons</taxon>
        <taxon>Gunneridae</taxon>
        <taxon>Pentapetalae</taxon>
        <taxon>rosids</taxon>
        <taxon>fabids</taxon>
        <taxon>Malpighiales</taxon>
        <taxon>Salicaceae</taxon>
        <taxon>Saliceae</taxon>
        <taxon>Salix</taxon>
    </lineage>
</organism>
<gene>
    <name evidence="4" type="ORF">SVIM_LOCUS64222</name>
</gene>
<dbReference type="InterPro" id="IPR019734">
    <property type="entry name" value="TPR_rpt"/>
</dbReference>
<feature type="compositionally biased region" description="Basic residues" evidence="2">
    <location>
        <begin position="389"/>
        <end position="399"/>
    </location>
</feature>
<dbReference type="InterPro" id="IPR049152">
    <property type="entry name" value="EFR3-like_ARM"/>
</dbReference>
<feature type="region of interest" description="Disordered" evidence="2">
    <location>
        <begin position="698"/>
        <end position="723"/>
    </location>
</feature>
<feature type="compositionally biased region" description="Basic residues" evidence="2">
    <location>
        <begin position="91"/>
        <end position="101"/>
    </location>
</feature>
<feature type="compositionally biased region" description="Basic and acidic residues" evidence="2">
    <location>
        <begin position="194"/>
        <end position="207"/>
    </location>
</feature>
<feature type="compositionally biased region" description="Polar residues" evidence="2">
    <location>
        <begin position="184"/>
        <end position="193"/>
    </location>
</feature>
<evidence type="ECO:0000313" key="4">
    <source>
        <dbReference type="EMBL" id="VFU25882.1"/>
    </source>
</evidence>
<feature type="compositionally biased region" description="Basic and acidic residues" evidence="2">
    <location>
        <begin position="410"/>
        <end position="432"/>
    </location>
</feature>
<dbReference type="SUPFAM" id="SSF48452">
    <property type="entry name" value="TPR-like"/>
    <property type="match status" value="1"/>
</dbReference>
<dbReference type="Pfam" id="PF04438">
    <property type="entry name" value="zf-HIT"/>
    <property type="match status" value="1"/>
</dbReference>
<accession>A0A6N2KC35</accession>
<dbReference type="InterPro" id="IPR006880">
    <property type="entry name" value="INO80B_C"/>
</dbReference>
<dbReference type="PANTHER" id="PTHR46087:SF11">
    <property type="entry name" value="PROTEIN SEMI-ROLLED LEAF 2"/>
    <property type="match status" value="1"/>
</dbReference>
<feature type="region of interest" description="Disordered" evidence="2">
    <location>
        <begin position="891"/>
        <end position="938"/>
    </location>
</feature>
<feature type="region of interest" description="Disordered" evidence="2">
    <location>
        <begin position="88"/>
        <end position="141"/>
    </location>
</feature>
<dbReference type="Gene3D" id="1.25.40.10">
    <property type="entry name" value="Tetratricopeptide repeat domain"/>
    <property type="match status" value="1"/>
</dbReference>
<feature type="compositionally biased region" description="Low complexity" evidence="2">
    <location>
        <begin position="254"/>
        <end position="271"/>
    </location>
</feature>